<dbReference type="Proteomes" id="UP000193006">
    <property type="component" value="Chromosome"/>
</dbReference>
<name>A0A1X9MCR9_9BACI</name>
<dbReference type="Gene3D" id="3.20.20.70">
    <property type="entry name" value="Aldolase class I"/>
    <property type="match status" value="1"/>
</dbReference>
<feature type="binding site" evidence="5">
    <location>
        <position position="264"/>
    </location>
    <ligand>
        <name>3-dehydroquinate</name>
        <dbReference type="ChEBI" id="CHEBI:32364"/>
    </ligand>
</feature>
<dbReference type="Pfam" id="PF01487">
    <property type="entry name" value="DHquinase_I"/>
    <property type="match status" value="1"/>
</dbReference>
<proteinExistence type="inferred from homology"/>
<dbReference type="InterPro" id="IPR050146">
    <property type="entry name" value="Type-I_3-dehydroquinase"/>
</dbReference>
<evidence type="ECO:0000256" key="4">
    <source>
        <dbReference type="ARBA" id="ARBA00023270"/>
    </source>
</evidence>
<dbReference type="UniPathway" id="UPA00053">
    <property type="reaction ID" value="UER00086"/>
</dbReference>
<feature type="binding site" evidence="5">
    <location>
        <position position="260"/>
    </location>
    <ligand>
        <name>3-dehydroquinate</name>
        <dbReference type="ChEBI" id="CHEBI:32364"/>
    </ligand>
</feature>
<comment type="pathway">
    <text evidence="5">Metabolic intermediate biosynthesis; chorismate biosynthesis; chorismate from D-erythrose 4-phosphate and phosphoenolpyruvate: step 3/7.</text>
</comment>
<sequence>MIRGTISLFRKLKVVFRGDYEMSGAIESRKAVKVRGIELGDGNAQICIPLVGTNKTEIIKELEVSLQKKPDLVEWRADFFEDLHDTKKMIEALSTIRSYVNDLPILFTIRSTKEGGNPIPLSEEKKLELIVNLCATGNLDIVDYELVNKKEDIHFVREQTNKYNVRLILSYHNFERTPEATVLMDKCIAAKENSADLVKLAVMSQSLDDVMLLMQVTQEAAKSTTLPLVTISMGKYGAITRMFGFVFGSTITFGVGQNSSAPGQIPVDDLRQVINIIKRATN</sequence>
<dbReference type="HAMAP" id="MF_00214">
    <property type="entry name" value="AroD"/>
    <property type="match status" value="1"/>
</dbReference>
<dbReference type="NCBIfam" id="TIGR01093">
    <property type="entry name" value="aroD"/>
    <property type="match status" value="1"/>
</dbReference>
<dbReference type="InterPro" id="IPR001381">
    <property type="entry name" value="DHquinase_I"/>
</dbReference>
<accession>A0A1X9MCR9</accession>
<comment type="catalytic activity">
    <reaction evidence="1 5">
        <text>3-dehydroquinate = 3-dehydroshikimate + H2O</text>
        <dbReference type="Rhea" id="RHEA:21096"/>
        <dbReference type="ChEBI" id="CHEBI:15377"/>
        <dbReference type="ChEBI" id="CHEBI:16630"/>
        <dbReference type="ChEBI" id="CHEBI:32364"/>
        <dbReference type="EC" id="4.2.1.10"/>
    </reaction>
</comment>
<dbReference type="GO" id="GO:0009423">
    <property type="term" value="P:chorismate biosynthetic process"/>
    <property type="evidence" value="ECO:0007669"/>
    <property type="project" value="UniProtKB-UniRule"/>
</dbReference>
<dbReference type="InterPro" id="IPR013785">
    <property type="entry name" value="Aldolase_TIM"/>
</dbReference>
<dbReference type="GO" id="GO:0009073">
    <property type="term" value="P:aromatic amino acid family biosynthetic process"/>
    <property type="evidence" value="ECO:0007669"/>
    <property type="project" value="UniProtKB-KW"/>
</dbReference>
<dbReference type="PANTHER" id="PTHR43699">
    <property type="entry name" value="3-DEHYDROQUINATE DEHYDRATASE"/>
    <property type="match status" value="1"/>
</dbReference>
<evidence type="ECO:0000256" key="1">
    <source>
        <dbReference type="ARBA" id="ARBA00001864"/>
    </source>
</evidence>
<feature type="binding site" evidence="5">
    <location>
        <begin position="74"/>
        <end position="76"/>
    </location>
    <ligand>
        <name>3-dehydroquinate</name>
        <dbReference type="ChEBI" id="CHEBI:32364"/>
    </ligand>
</feature>
<dbReference type="STRING" id="199441.BkAM31D_15825"/>
<comment type="caution">
    <text evidence="5">Lacks conserved residue(s) required for the propagation of feature annotation.</text>
</comment>
<dbReference type="GO" id="GO:0008652">
    <property type="term" value="P:amino acid biosynthetic process"/>
    <property type="evidence" value="ECO:0007669"/>
    <property type="project" value="UniProtKB-KW"/>
</dbReference>
<dbReference type="AlphaFoldDB" id="A0A1X9MCR9"/>
<evidence type="ECO:0000256" key="5">
    <source>
        <dbReference type="HAMAP-Rule" id="MF_00214"/>
    </source>
</evidence>
<dbReference type="FunFam" id="3.20.20.70:FF:000047">
    <property type="entry name" value="3-dehydroquinate dehydratase"/>
    <property type="match status" value="1"/>
</dbReference>
<evidence type="ECO:0000256" key="3">
    <source>
        <dbReference type="ARBA" id="ARBA00023239"/>
    </source>
</evidence>
<keyword evidence="7" id="KW-1185">Reference proteome</keyword>
<feature type="binding site" evidence="5">
    <location>
        <position position="241"/>
    </location>
    <ligand>
        <name>3-dehydroquinate</name>
        <dbReference type="ChEBI" id="CHEBI:32364"/>
    </ligand>
</feature>
<evidence type="ECO:0000313" key="6">
    <source>
        <dbReference type="EMBL" id="ARK31206.1"/>
    </source>
</evidence>
<feature type="active site" description="Schiff-base intermediate with substrate" evidence="5">
    <location>
        <position position="199"/>
    </location>
</feature>
<dbReference type="EMBL" id="CP020814">
    <property type="protein sequence ID" value="ARK31206.1"/>
    <property type="molecule type" value="Genomic_DNA"/>
</dbReference>
<dbReference type="GO" id="GO:0046279">
    <property type="term" value="P:3,4-dihydroxybenzoate biosynthetic process"/>
    <property type="evidence" value="ECO:0007669"/>
    <property type="project" value="TreeGrafter"/>
</dbReference>
<reference evidence="6 7" key="1">
    <citation type="submission" date="2017-04" db="EMBL/GenBank/DDBJ databases">
        <title>Bacillus krulwichiae AM31D Genome sequencing and assembly.</title>
        <authorList>
            <person name="Krulwich T.A."/>
            <person name="Anastor L."/>
            <person name="Ehrlich R."/>
            <person name="Ehrlich G.D."/>
            <person name="Janto B."/>
        </authorList>
    </citation>
    <scope>NUCLEOTIDE SEQUENCE [LARGE SCALE GENOMIC DNA]</scope>
    <source>
        <strain evidence="6 7">AM31D</strain>
    </source>
</reference>
<keyword evidence="4 5" id="KW-0704">Schiff base</keyword>
<dbReference type="PANTHER" id="PTHR43699:SF1">
    <property type="entry name" value="3-DEHYDROQUINATE DEHYDRATASE"/>
    <property type="match status" value="1"/>
</dbReference>
<keyword evidence="3 5" id="KW-0456">Lyase</keyword>
<comment type="function">
    <text evidence="5">Involved in the third step of the chorismate pathway, which leads to the biosynthesis of aromatic amino acids. Catalyzes the cis-dehydration of 3-dehydroquinate (DHQ) and introduces the first double bond of the aromatic ring to yield 3-dehydroshikimate.</text>
</comment>
<dbReference type="SUPFAM" id="SSF51569">
    <property type="entry name" value="Aldolase"/>
    <property type="match status" value="1"/>
</dbReference>
<evidence type="ECO:0000256" key="2">
    <source>
        <dbReference type="ARBA" id="ARBA00023141"/>
    </source>
</evidence>
<feature type="binding site" evidence="5">
    <location>
        <position position="110"/>
    </location>
    <ligand>
        <name>3-dehydroquinate</name>
        <dbReference type="ChEBI" id="CHEBI:32364"/>
    </ligand>
</feature>
<dbReference type="GO" id="GO:0003855">
    <property type="term" value="F:3-dehydroquinate dehydratase activity"/>
    <property type="evidence" value="ECO:0007669"/>
    <property type="project" value="UniProtKB-UniRule"/>
</dbReference>
<evidence type="ECO:0000313" key="7">
    <source>
        <dbReference type="Proteomes" id="UP000193006"/>
    </source>
</evidence>
<keyword evidence="2 5" id="KW-0057">Aromatic amino acid biosynthesis</keyword>
<gene>
    <name evidence="5 6" type="primary">aroD</name>
    <name evidence="6" type="ORF">BkAM31D_15825</name>
</gene>
<protein>
    <recommendedName>
        <fullName evidence="5">3-dehydroquinate dehydratase</fullName>
        <shortName evidence="5">3-dehydroquinase</shortName>
        <ecNumber evidence="5">4.2.1.10</ecNumber>
    </recommendedName>
    <alternativeName>
        <fullName evidence="5">Type I DHQase</fullName>
    </alternativeName>
    <alternativeName>
        <fullName evidence="5">Type I dehydroquinase</fullName>
        <shortName evidence="5">DHQ1</shortName>
    </alternativeName>
</protein>
<organism evidence="6 7">
    <name type="scientific">Halalkalibacter krulwichiae</name>
    <dbReference type="NCBI Taxonomy" id="199441"/>
    <lineage>
        <taxon>Bacteria</taxon>
        <taxon>Bacillati</taxon>
        <taxon>Bacillota</taxon>
        <taxon>Bacilli</taxon>
        <taxon>Bacillales</taxon>
        <taxon>Bacillaceae</taxon>
        <taxon>Halalkalibacter</taxon>
    </lineage>
</organism>
<dbReference type="EC" id="4.2.1.10" evidence="5"/>
<comment type="similarity">
    <text evidence="5">Belongs to the type-I 3-dehydroquinase family.</text>
</comment>
<dbReference type="CDD" id="cd00502">
    <property type="entry name" value="DHQase_I"/>
    <property type="match status" value="1"/>
</dbReference>
<feature type="active site" description="Proton donor/acceptor" evidence="5">
    <location>
        <position position="172"/>
    </location>
</feature>
<dbReference type="KEGG" id="bkw:BkAM31D_15825"/>
<keyword evidence="5" id="KW-0028">Amino-acid biosynthesis</keyword>
<comment type="subunit">
    <text evidence="5">Homodimer.</text>
</comment>